<feature type="region of interest" description="Disordered" evidence="1">
    <location>
        <begin position="144"/>
        <end position="191"/>
    </location>
</feature>
<dbReference type="Proteomes" id="UP000059680">
    <property type="component" value="Chromosome 6"/>
</dbReference>
<sequence length="565" mass="62164">MFGYSPTPASLAPGRHGRRHRARRHKLLLLPSASPPPEQPPAKLRGGKDGGGGTFSLSREARLGHRRDLSKADDGDSVRRHLGRMWRIRLRRRWIWPYRGQIRRGVPLLAGGGVGGGDRDRWWEGRRIRPLWRRIQSPWMAAAGGRRWPTPRRFVAEGSGDGDRRSREGGDSSRRRRVGGGSSWSAGPATACMARRARDPVVLEAGWEMVAGHGGCAGGGVGAGGGAEWWRRWSLVVMAAAEPKLRWAANAARQLGVCLPPGKMRSPPPDLGREHHASVDVLVPHRFGRRVHCGGWVNSTVRRVAWRRRSGLVVRGDTDNGFVAEPAVTLSGGATVLSTFTFLDICPLATATLSAKVGHVGQASVGERASILLSHPLPIQPNCVDGAGVCRGSSFPMAIDWRRGAGAVAVRRRFSLVVAAERVGVQFLGETNFGRKLCLRAGNNDACGCRFFLLGCCRFSCLSQLLSSCENLVLALWDRRQRHLWCRTLFEGVVSKTFSFARAVGFVVDARCGCIFFFWSVVFQDYRLYFSPVLSIYETRAVLCGSFKKNRKPLKKNEAAIINLR</sequence>
<reference evidence="3" key="1">
    <citation type="journal article" date="2005" name="Nature">
        <title>The map-based sequence of the rice genome.</title>
        <authorList>
            <consortium name="International rice genome sequencing project (IRGSP)"/>
            <person name="Matsumoto T."/>
            <person name="Wu J."/>
            <person name="Kanamori H."/>
            <person name="Katayose Y."/>
            <person name="Fujisawa M."/>
            <person name="Namiki N."/>
            <person name="Mizuno H."/>
            <person name="Yamamoto K."/>
            <person name="Antonio B.A."/>
            <person name="Baba T."/>
            <person name="Sakata K."/>
            <person name="Nagamura Y."/>
            <person name="Aoki H."/>
            <person name="Arikawa K."/>
            <person name="Arita K."/>
            <person name="Bito T."/>
            <person name="Chiden Y."/>
            <person name="Fujitsuka N."/>
            <person name="Fukunaka R."/>
            <person name="Hamada M."/>
            <person name="Harada C."/>
            <person name="Hayashi A."/>
            <person name="Hijishita S."/>
            <person name="Honda M."/>
            <person name="Hosokawa S."/>
            <person name="Ichikawa Y."/>
            <person name="Idonuma A."/>
            <person name="Iijima M."/>
            <person name="Ikeda M."/>
            <person name="Ikeno M."/>
            <person name="Ito K."/>
            <person name="Ito S."/>
            <person name="Ito T."/>
            <person name="Ito Y."/>
            <person name="Ito Y."/>
            <person name="Iwabuchi A."/>
            <person name="Kamiya K."/>
            <person name="Karasawa W."/>
            <person name="Kurita K."/>
            <person name="Katagiri S."/>
            <person name="Kikuta A."/>
            <person name="Kobayashi H."/>
            <person name="Kobayashi N."/>
            <person name="Machita K."/>
            <person name="Maehara T."/>
            <person name="Masukawa M."/>
            <person name="Mizubayashi T."/>
            <person name="Mukai Y."/>
            <person name="Nagasaki H."/>
            <person name="Nagata Y."/>
            <person name="Naito S."/>
            <person name="Nakashima M."/>
            <person name="Nakama Y."/>
            <person name="Nakamichi Y."/>
            <person name="Nakamura M."/>
            <person name="Meguro A."/>
            <person name="Negishi M."/>
            <person name="Ohta I."/>
            <person name="Ohta T."/>
            <person name="Okamoto M."/>
            <person name="Ono N."/>
            <person name="Saji S."/>
            <person name="Sakaguchi M."/>
            <person name="Sakai K."/>
            <person name="Shibata M."/>
            <person name="Shimokawa T."/>
            <person name="Song J."/>
            <person name="Takazaki Y."/>
            <person name="Terasawa K."/>
            <person name="Tsugane M."/>
            <person name="Tsuji K."/>
            <person name="Ueda S."/>
            <person name="Waki K."/>
            <person name="Yamagata H."/>
            <person name="Yamamoto M."/>
            <person name="Yamamoto S."/>
            <person name="Yamane H."/>
            <person name="Yoshiki S."/>
            <person name="Yoshihara R."/>
            <person name="Yukawa K."/>
            <person name="Zhong H."/>
            <person name="Yano M."/>
            <person name="Yuan Q."/>
            <person name="Ouyang S."/>
            <person name="Liu J."/>
            <person name="Jones K.M."/>
            <person name="Gansberger K."/>
            <person name="Moffat K."/>
            <person name="Hill J."/>
            <person name="Bera J."/>
            <person name="Fadrosh D."/>
            <person name="Jin S."/>
            <person name="Johri S."/>
            <person name="Kim M."/>
            <person name="Overton L."/>
            <person name="Reardon M."/>
            <person name="Tsitrin T."/>
            <person name="Vuong H."/>
            <person name="Weaver B."/>
            <person name="Ciecko A."/>
            <person name="Tallon L."/>
            <person name="Jackson J."/>
            <person name="Pai G."/>
            <person name="Aken S.V."/>
            <person name="Utterback T."/>
            <person name="Reidmuller S."/>
            <person name="Feldblyum T."/>
            <person name="Hsiao J."/>
            <person name="Zismann V."/>
            <person name="Iobst S."/>
            <person name="de Vazeille A.R."/>
            <person name="Buell C.R."/>
            <person name="Ying K."/>
            <person name="Li Y."/>
            <person name="Lu T."/>
            <person name="Huang Y."/>
            <person name="Zhao Q."/>
            <person name="Feng Q."/>
            <person name="Zhang L."/>
            <person name="Zhu J."/>
            <person name="Weng Q."/>
            <person name="Mu J."/>
            <person name="Lu Y."/>
            <person name="Fan D."/>
            <person name="Liu Y."/>
            <person name="Guan J."/>
            <person name="Zhang Y."/>
            <person name="Yu S."/>
            <person name="Liu X."/>
            <person name="Zhang Y."/>
            <person name="Hong G."/>
            <person name="Han B."/>
            <person name="Choisne N."/>
            <person name="Demange N."/>
            <person name="Orjeda G."/>
            <person name="Samain S."/>
            <person name="Cattolico L."/>
            <person name="Pelletier E."/>
            <person name="Couloux A."/>
            <person name="Segurens B."/>
            <person name="Wincker P."/>
            <person name="D'Hont A."/>
            <person name="Scarpelli C."/>
            <person name="Weissenbach J."/>
            <person name="Salanoubat M."/>
            <person name="Quetier F."/>
            <person name="Yu Y."/>
            <person name="Kim H.R."/>
            <person name="Rambo T."/>
            <person name="Currie J."/>
            <person name="Collura K."/>
            <person name="Luo M."/>
            <person name="Yang T."/>
            <person name="Ammiraju J.S.S."/>
            <person name="Engler F."/>
            <person name="Soderlund C."/>
            <person name="Wing R.A."/>
            <person name="Palmer L.E."/>
            <person name="de la Bastide M."/>
            <person name="Spiegel L."/>
            <person name="Nascimento L."/>
            <person name="Zutavern T."/>
            <person name="O'Shaughnessy A."/>
            <person name="Dike S."/>
            <person name="Dedhia N."/>
            <person name="Preston R."/>
            <person name="Balija V."/>
            <person name="McCombie W.R."/>
            <person name="Chow T."/>
            <person name="Chen H."/>
            <person name="Chung M."/>
            <person name="Chen C."/>
            <person name="Shaw J."/>
            <person name="Wu H."/>
            <person name="Hsiao K."/>
            <person name="Chao Y."/>
            <person name="Chu M."/>
            <person name="Cheng C."/>
            <person name="Hour A."/>
            <person name="Lee P."/>
            <person name="Lin S."/>
            <person name="Lin Y."/>
            <person name="Liou J."/>
            <person name="Liu S."/>
            <person name="Hsing Y."/>
            <person name="Raghuvanshi S."/>
            <person name="Mohanty A."/>
            <person name="Bharti A.K."/>
            <person name="Gaur A."/>
            <person name="Gupta V."/>
            <person name="Kumar D."/>
            <person name="Ravi V."/>
            <person name="Vij S."/>
            <person name="Kapur A."/>
            <person name="Khurana P."/>
            <person name="Khurana P."/>
            <person name="Khurana J.P."/>
            <person name="Tyagi A.K."/>
            <person name="Gaikwad K."/>
            <person name="Singh A."/>
            <person name="Dalal V."/>
            <person name="Srivastava S."/>
            <person name="Dixit A."/>
            <person name="Pal A.K."/>
            <person name="Ghazi I.A."/>
            <person name="Yadav M."/>
            <person name="Pandit A."/>
            <person name="Bhargava A."/>
            <person name="Sureshbabu K."/>
            <person name="Batra K."/>
            <person name="Sharma T.R."/>
            <person name="Mohapatra T."/>
            <person name="Singh N.K."/>
            <person name="Messing J."/>
            <person name="Nelson A.B."/>
            <person name="Fuks G."/>
            <person name="Kavchok S."/>
            <person name="Keizer G."/>
            <person name="Linton E."/>
            <person name="Llaca V."/>
            <person name="Song R."/>
            <person name="Tanyolac B."/>
            <person name="Young S."/>
            <person name="Ho-Il K."/>
            <person name="Hahn J.H."/>
            <person name="Sangsakoo G."/>
            <person name="Vanavichit A."/>
            <person name="de Mattos Luiz.A.T."/>
            <person name="Zimmer P.D."/>
            <person name="Malone G."/>
            <person name="Dellagostin O."/>
            <person name="de Oliveira A.C."/>
            <person name="Bevan M."/>
            <person name="Bancroft I."/>
            <person name="Minx P."/>
            <person name="Cordum H."/>
            <person name="Wilson R."/>
            <person name="Cheng Z."/>
            <person name="Jin W."/>
            <person name="Jiang J."/>
            <person name="Leong S.A."/>
            <person name="Iwama H."/>
            <person name="Gojobori T."/>
            <person name="Itoh T."/>
            <person name="Niimura Y."/>
            <person name="Fujii Y."/>
            <person name="Habara T."/>
            <person name="Sakai H."/>
            <person name="Sato Y."/>
            <person name="Wilson G."/>
            <person name="Kumar K."/>
            <person name="McCouch S."/>
            <person name="Juretic N."/>
            <person name="Hoen D."/>
            <person name="Wright S."/>
            <person name="Bruskiewich R."/>
            <person name="Bureau T."/>
            <person name="Miyao A."/>
            <person name="Hirochika H."/>
            <person name="Nishikawa T."/>
            <person name="Kadowaki K."/>
            <person name="Sugiura M."/>
            <person name="Burr B."/>
            <person name="Sasaki T."/>
        </authorList>
    </citation>
    <scope>NUCLEOTIDE SEQUENCE [LARGE SCALE GENOMIC DNA]</scope>
    <source>
        <strain evidence="3">cv. Nipponbare</strain>
    </source>
</reference>
<dbReference type="AlphaFoldDB" id="A0A0P0WYT1"/>
<reference evidence="2 3" key="3">
    <citation type="journal article" date="2013" name="Rice">
        <title>Improvement of the Oryza sativa Nipponbare reference genome using next generation sequence and optical map data.</title>
        <authorList>
            <person name="Kawahara Y."/>
            <person name="de la Bastide M."/>
            <person name="Hamilton J.P."/>
            <person name="Kanamori H."/>
            <person name="McCombie W.R."/>
            <person name="Ouyang S."/>
            <person name="Schwartz D.C."/>
            <person name="Tanaka T."/>
            <person name="Wu J."/>
            <person name="Zhou S."/>
            <person name="Childs K.L."/>
            <person name="Davidson R.M."/>
            <person name="Lin H."/>
            <person name="Quesada-Ocampo L."/>
            <person name="Vaillancourt B."/>
            <person name="Sakai H."/>
            <person name="Lee S.S."/>
            <person name="Kim J."/>
            <person name="Numa H."/>
            <person name="Itoh T."/>
            <person name="Buell C.R."/>
            <person name="Matsumoto T."/>
        </authorList>
    </citation>
    <scope>NUCLEOTIDE SEQUENCE [LARGE SCALE GENOMIC DNA]</scope>
    <source>
        <strain evidence="3">cv. Nipponbare</strain>
    </source>
</reference>
<feature type="compositionally biased region" description="Basic and acidic residues" evidence="1">
    <location>
        <begin position="59"/>
        <end position="76"/>
    </location>
</feature>
<name>A0A0P0WYT1_ORYSJ</name>
<feature type="region of interest" description="Disordered" evidence="1">
    <location>
        <begin position="1"/>
        <end position="76"/>
    </location>
</feature>
<proteinExistence type="predicted"/>
<accession>A0A0P0WYT1</accession>
<organism evidence="2 3">
    <name type="scientific">Oryza sativa subsp. japonica</name>
    <name type="common">Rice</name>
    <dbReference type="NCBI Taxonomy" id="39947"/>
    <lineage>
        <taxon>Eukaryota</taxon>
        <taxon>Viridiplantae</taxon>
        <taxon>Streptophyta</taxon>
        <taxon>Embryophyta</taxon>
        <taxon>Tracheophyta</taxon>
        <taxon>Spermatophyta</taxon>
        <taxon>Magnoliopsida</taxon>
        <taxon>Liliopsida</taxon>
        <taxon>Poales</taxon>
        <taxon>Poaceae</taxon>
        <taxon>BOP clade</taxon>
        <taxon>Oryzoideae</taxon>
        <taxon>Oryzeae</taxon>
        <taxon>Oryzinae</taxon>
        <taxon>Oryza</taxon>
        <taxon>Oryza sativa</taxon>
    </lineage>
</organism>
<dbReference type="EMBL" id="AP014962">
    <property type="protein sequence ID" value="BAS98530.1"/>
    <property type="molecule type" value="Genomic_DNA"/>
</dbReference>
<protein>
    <submittedName>
        <fullName evidence="2">Os06g0606250 protein</fullName>
    </submittedName>
</protein>
<feature type="compositionally biased region" description="Basic residues" evidence="1">
    <location>
        <begin position="15"/>
        <end position="27"/>
    </location>
</feature>
<feature type="compositionally biased region" description="Basic and acidic residues" evidence="1">
    <location>
        <begin position="161"/>
        <end position="173"/>
    </location>
</feature>
<reference evidence="2 3" key="2">
    <citation type="journal article" date="2013" name="Plant Cell Physiol.">
        <title>Rice Annotation Project Database (RAP-DB): an integrative and interactive database for rice genomics.</title>
        <authorList>
            <person name="Sakai H."/>
            <person name="Lee S.S."/>
            <person name="Tanaka T."/>
            <person name="Numa H."/>
            <person name="Kim J."/>
            <person name="Kawahara Y."/>
            <person name="Wakimoto H."/>
            <person name="Yang C.C."/>
            <person name="Iwamoto M."/>
            <person name="Abe T."/>
            <person name="Yamada Y."/>
            <person name="Muto A."/>
            <person name="Inokuchi H."/>
            <person name="Ikemura T."/>
            <person name="Matsumoto T."/>
            <person name="Sasaki T."/>
            <person name="Itoh T."/>
        </authorList>
    </citation>
    <scope>NUCLEOTIDE SEQUENCE [LARGE SCALE GENOMIC DNA]</scope>
    <source>
        <strain evidence="3">cv. Nipponbare</strain>
    </source>
</reference>
<dbReference type="PaxDb" id="39947-A0A0P0WYT1"/>
<gene>
    <name evidence="2" type="ordered locus">Os06g0606250</name>
    <name evidence="2" type="ORF">OSNPB_060606250</name>
</gene>
<dbReference type="Gramene" id="Os06t0606250-00">
    <property type="protein sequence ID" value="Os06t0606250-00"/>
    <property type="gene ID" value="Os06g0606250"/>
</dbReference>
<dbReference type="InParanoid" id="A0A0P0WYT1"/>
<evidence type="ECO:0000313" key="2">
    <source>
        <dbReference type="EMBL" id="BAS98530.1"/>
    </source>
</evidence>
<evidence type="ECO:0000313" key="3">
    <source>
        <dbReference type="Proteomes" id="UP000059680"/>
    </source>
</evidence>
<keyword evidence="3" id="KW-1185">Reference proteome</keyword>
<evidence type="ECO:0000256" key="1">
    <source>
        <dbReference type="SAM" id="MobiDB-lite"/>
    </source>
</evidence>